<proteinExistence type="inferred from homology"/>
<feature type="binding site" evidence="13">
    <location>
        <position position="36"/>
    </location>
    <ligand>
        <name>a divalent metal cation</name>
        <dbReference type="ChEBI" id="CHEBI:60240"/>
    </ligand>
</feature>
<feature type="active site" description="Proton acceptor" evidence="12">
    <location>
        <position position="36"/>
    </location>
</feature>
<dbReference type="PANTHER" id="PTHR11749">
    <property type="entry name" value="RIBULOSE-5-PHOSPHATE-3-EPIMERASE"/>
    <property type="match status" value="1"/>
</dbReference>
<comment type="similarity">
    <text evidence="6 11">Belongs to the ribulose-phosphate 3-epimerase family.</text>
</comment>
<dbReference type="Pfam" id="PF00834">
    <property type="entry name" value="Ribul_P_3_epim"/>
    <property type="match status" value="1"/>
</dbReference>
<feature type="binding site" evidence="14">
    <location>
        <begin position="143"/>
        <end position="146"/>
    </location>
    <ligand>
        <name>substrate</name>
    </ligand>
</feature>
<keyword evidence="13" id="KW-0464">Manganese</keyword>
<comment type="cofactor">
    <cofactor evidence="3">
        <name>Co(2+)</name>
        <dbReference type="ChEBI" id="CHEBI:48828"/>
    </cofactor>
</comment>
<dbReference type="GO" id="GO:0046872">
    <property type="term" value="F:metal ion binding"/>
    <property type="evidence" value="ECO:0007669"/>
    <property type="project" value="UniProtKB-KW"/>
</dbReference>
<evidence type="ECO:0000256" key="3">
    <source>
        <dbReference type="ARBA" id="ARBA00001941"/>
    </source>
</evidence>
<dbReference type="GO" id="GO:0006098">
    <property type="term" value="P:pentose-phosphate shunt"/>
    <property type="evidence" value="ECO:0007669"/>
    <property type="project" value="UniProtKB-UniRule"/>
</dbReference>
<reference evidence="15" key="1">
    <citation type="submission" date="2020-12" db="EMBL/GenBank/DDBJ databases">
        <title>Vagococcus allomyrinae sp. nov. and Enterococcus lavae sp. nov., isolated from the larvae of Allomyrina dichotoma.</title>
        <authorList>
            <person name="Lee S.D."/>
        </authorList>
    </citation>
    <scope>NUCLEOTIDE SEQUENCE</scope>
    <source>
        <strain evidence="15">BWB3-3</strain>
    </source>
</reference>
<keyword evidence="9 11" id="KW-0413">Isomerase</keyword>
<dbReference type="AlphaFoldDB" id="A0A940P990"/>
<dbReference type="GO" id="GO:0005737">
    <property type="term" value="C:cytoplasm"/>
    <property type="evidence" value="ECO:0007669"/>
    <property type="project" value="UniProtKB-ARBA"/>
</dbReference>
<keyword evidence="8 13" id="KW-0479">Metal-binding</keyword>
<feature type="binding site" evidence="14">
    <location>
        <position position="176"/>
    </location>
    <ligand>
        <name>substrate</name>
    </ligand>
</feature>
<evidence type="ECO:0000256" key="8">
    <source>
        <dbReference type="ARBA" id="ARBA00022723"/>
    </source>
</evidence>
<dbReference type="CDD" id="cd00429">
    <property type="entry name" value="RPE"/>
    <property type="match status" value="1"/>
</dbReference>
<accession>A0A940P990</accession>
<keyword evidence="16" id="KW-1185">Reference proteome</keyword>
<dbReference type="NCBIfam" id="TIGR01163">
    <property type="entry name" value="rpe"/>
    <property type="match status" value="1"/>
</dbReference>
<dbReference type="InterPro" id="IPR013785">
    <property type="entry name" value="Aldolase_TIM"/>
</dbReference>
<evidence type="ECO:0000256" key="4">
    <source>
        <dbReference type="ARBA" id="ARBA00001947"/>
    </source>
</evidence>
<dbReference type="InterPro" id="IPR000056">
    <property type="entry name" value="Ribul_P_3_epim-like"/>
</dbReference>
<comment type="caution">
    <text evidence="15">The sequence shown here is derived from an EMBL/GenBank/DDBJ whole genome shotgun (WGS) entry which is preliminary data.</text>
</comment>
<dbReference type="RefSeq" id="WP_209525169.1">
    <property type="nucleotide sequence ID" value="NZ_JAEEGA010000002.1"/>
</dbReference>
<dbReference type="PROSITE" id="PS01085">
    <property type="entry name" value="RIBUL_P_3_EPIMER_1"/>
    <property type="match status" value="1"/>
</dbReference>
<evidence type="ECO:0000313" key="16">
    <source>
        <dbReference type="Proteomes" id="UP000674938"/>
    </source>
</evidence>
<evidence type="ECO:0000256" key="11">
    <source>
        <dbReference type="PIRNR" id="PIRNR001461"/>
    </source>
</evidence>
<comment type="cofactor">
    <cofactor evidence="4">
        <name>Zn(2+)</name>
        <dbReference type="ChEBI" id="CHEBI:29105"/>
    </cofactor>
</comment>
<comment type="cofactor">
    <cofactor evidence="13">
        <name>a divalent metal cation</name>
        <dbReference type="ChEBI" id="CHEBI:60240"/>
    </cofactor>
    <text evidence="13">Binds 1 divalent metal cation per subunit.</text>
</comment>
<comment type="cofactor">
    <cofactor evidence="5">
        <name>Fe(2+)</name>
        <dbReference type="ChEBI" id="CHEBI:29033"/>
    </cofactor>
</comment>
<keyword evidence="11" id="KW-0119">Carbohydrate metabolism</keyword>
<evidence type="ECO:0000256" key="2">
    <source>
        <dbReference type="ARBA" id="ARBA00001936"/>
    </source>
</evidence>
<evidence type="ECO:0000256" key="6">
    <source>
        <dbReference type="ARBA" id="ARBA00009541"/>
    </source>
</evidence>
<dbReference type="PIRSF" id="PIRSF001461">
    <property type="entry name" value="RPE"/>
    <property type="match status" value="1"/>
</dbReference>
<organism evidence="15 16">
    <name type="scientific">Vagococcus allomyrinae</name>
    <dbReference type="NCBI Taxonomy" id="2794353"/>
    <lineage>
        <taxon>Bacteria</taxon>
        <taxon>Bacillati</taxon>
        <taxon>Bacillota</taxon>
        <taxon>Bacilli</taxon>
        <taxon>Lactobacillales</taxon>
        <taxon>Enterococcaceae</taxon>
        <taxon>Vagococcus</taxon>
    </lineage>
</organism>
<feature type="binding site" evidence="14">
    <location>
        <position position="9"/>
    </location>
    <ligand>
        <name>substrate</name>
    </ligand>
</feature>
<name>A0A940P990_9ENTE</name>
<dbReference type="Proteomes" id="UP000674938">
    <property type="component" value="Unassembled WGS sequence"/>
</dbReference>
<feature type="active site" description="Proton donor" evidence="12">
    <location>
        <position position="174"/>
    </location>
</feature>
<dbReference type="InterPro" id="IPR011060">
    <property type="entry name" value="RibuloseP-bd_barrel"/>
</dbReference>
<gene>
    <name evidence="15" type="primary">rpe</name>
    <name evidence="15" type="ORF">I6N95_04545</name>
</gene>
<feature type="binding site" evidence="13">
    <location>
        <position position="34"/>
    </location>
    <ligand>
        <name>a divalent metal cation</name>
        <dbReference type="ChEBI" id="CHEBI:60240"/>
    </ligand>
</feature>
<evidence type="ECO:0000256" key="10">
    <source>
        <dbReference type="NCBIfam" id="TIGR01163"/>
    </source>
</evidence>
<dbReference type="FunFam" id="3.20.20.70:FF:000004">
    <property type="entry name" value="Ribulose-phosphate 3-epimerase"/>
    <property type="match status" value="1"/>
</dbReference>
<feature type="binding site" evidence="14">
    <location>
        <position position="67"/>
    </location>
    <ligand>
        <name>substrate</name>
    </ligand>
</feature>
<comment type="catalytic activity">
    <reaction evidence="1 11">
        <text>D-ribulose 5-phosphate = D-xylulose 5-phosphate</text>
        <dbReference type="Rhea" id="RHEA:13677"/>
        <dbReference type="ChEBI" id="CHEBI:57737"/>
        <dbReference type="ChEBI" id="CHEBI:58121"/>
        <dbReference type="EC" id="5.1.3.1"/>
    </reaction>
</comment>
<dbReference type="GO" id="GO:0004750">
    <property type="term" value="F:D-ribulose-phosphate 3-epimerase activity"/>
    <property type="evidence" value="ECO:0007669"/>
    <property type="project" value="UniProtKB-UniRule"/>
</dbReference>
<evidence type="ECO:0000256" key="14">
    <source>
        <dbReference type="PIRSR" id="PIRSR001461-3"/>
    </source>
</evidence>
<evidence type="ECO:0000256" key="5">
    <source>
        <dbReference type="ARBA" id="ARBA00001954"/>
    </source>
</evidence>
<feature type="binding site" evidence="14">
    <location>
        <begin position="196"/>
        <end position="197"/>
    </location>
    <ligand>
        <name>substrate</name>
    </ligand>
</feature>
<feature type="binding site" evidence="13">
    <location>
        <position position="174"/>
    </location>
    <ligand>
        <name>a divalent metal cation</name>
        <dbReference type="ChEBI" id="CHEBI:60240"/>
    </ligand>
</feature>
<dbReference type="InterPro" id="IPR026019">
    <property type="entry name" value="Ribul_P_3_epim"/>
</dbReference>
<keyword evidence="13" id="KW-0170">Cobalt</keyword>
<dbReference type="NCBIfam" id="NF004076">
    <property type="entry name" value="PRK05581.1-4"/>
    <property type="match status" value="1"/>
</dbReference>
<comment type="cofactor">
    <cofactor evidence="2">
        <name>Mn(2+)</name>
        <dbReference type="ChEBI" id="CHEBI:29035"/>
    </cofactor>
</comment>
<sequence>MSKNVIMPSLFGADISELKKEVTPLRGLGIDILHVDMMDGSFVPNIAFGPSQVADLKRSLPFMFDVHMMVENPDKFIPDLVKAGVEFISVHQEATPHLLKSIQLIKALGAKAGVVLNPGTPINTLEVVIDEVDYVLIMTVNPGVGGQQLYTPIYKKIAALKKMIGSRSVAIQVDGGVNVKNSRKCQEAGANWFVVGSFMFSGDPQANLQALNHSLK</sequence>
<protein>
    <recommendedName>
        <fullName evidence="7 10">Ribulose-phosphate 3-epimerase</fullName>
        <ecNumber evidence="7 10">5.1.3.1</ecNumber>
    </recommendedName>
</protein>
<keyword evidence="13" id="KW-0862">Zinc</keyword>
<dbReference type="GO" id="GO:0005975">
    <property type="term" value="P:carbohydrate metabolic process"/>
    <property type="evidence" value="ECO:0007669"/>
    <property type="project" value="InterPro"/>
</dbReference>
<evidence type="ECO:0000256" key="1">
    <source>
        <dbReference type="ARBA" id="ARBA00001782"/>
    </source>
</evidence>
<evidence type="ECO:0000256" key="13">
    <source>
        <dbReference type="PIRSR" id="PIRSR001461-2"/>
    </source>
</evidence>
<evidence type="ECO:0000256" key="12">
    <source>
        <dbReference type="PIRSR" id="PIRSR001461-1"/>
    </source>
</evidence>
<dbReference type="Gene3D" id="3.20.20.70">
    <property type="entry name" value="Aldolase class I"/>
    <property type="match status" value="1"/>
</dbReference>
<feature type="binding site" evidence="13">
    <location>
        <position position="67"/>
    </location>
    <ligand>
        <name>a divalent metal cation</name>
        <dbReference type="ChEBI" id="CHEBI:60240"/>
    </ligand>
</feature>
<evidence type="ECO:0000256" key="7">
    <source>
        <dbReference type="ARBA" id="ARBA00013188"/>
    </source>
</evidence>
<evidence type="ECO:0000256" key="9">
    <source>
        <dbReference type="ARBA" id="ARBA00023235"/>
    </source>
</evidence>
<evidence type="ECO:0000313" key="15">
    <source>
        <dbReference type="EMBL" id="MBP1040277.1"/>
    </source>
</evidence>
<dbReference type="EMBL" id="JAEEGA010000002">
    <property type="protein sequence ID" value="MBP1040277.1"/>
    <property type="molecule type" value="Genomic_DNA"/>
</dbReference>
<dbReference type="SUPFAM" id="SSF51366">
    <property type="entry name" value="Ribulose-phoshate binding barrel"/>
    <property type="match status" value="1"/>
</dbReference>
<dbReference type="EC" id="5.1.3.1" evidence="7 10"/>